<dbReference type="PROSITE" id="PS00623">
    <property type="entry name" value="GMC_OXRED_1"/>
    <property type="match status" value="1"/>
</dbReference>
<sequence>MAQEKTVDVLIVGGGSAGAVLAARLSENPARRVTLLEAGPVYQPDRYPPSISSSTVLGGATGHDWGTMSEPGGIGHPIALYRGKVLGGGSAVNGAIAVRATQADFARWNVAGWSFDEILPAFRALENADGGSDQWHGRSGPLPVHQLDRTELSTMQRAFVDAALATGIPAVEDFNGPKPAGVGPYPMNIVDGVRVNTGMAYLTESVRSRPNLTILGDQLVDRVLIEGGRAVGVLLAGGTHLRAAEVVLSAGAIGSAAILLRSGIGPAAQLAALGVGVVADLPVGQTLYDHPFYHNVYAAKPELIGEPIPVLGAKAWTASSEAVGDELDLHIVASHVGDHSGSPTGAAFLLSVGLVRPVSVGTLTLTSIDPHIDPRVDLNLLAEPTDWRRVAEGIALARHIAATSPLADVIDHELNPGSMDVDASIESTVNSYHHYSSTTPMGAVVDPLGAVFGVEGLRVVDASIFPDIPSAAIHLTVLMAAEHIAAELAHA</sequence>
<dbReference type="Proteomes" id="UP000501705">
    <property type="component" value="Chromosome"/>
</dbReference>
<evidence type="ECO:0000259" key="7">
    <source>
        <dbReference type="PROSITE" id="PS00623"/>
    </source>
</evidence>
<gene>
    <name evidence="8" type="ORF">F5X71_20140</name>
</gene>
<dbReference type="Gene3D" id="3.30.410.40">
    <property type="match status" value="1"/>
</dbReference>
<feature type="domain" description="Glucose-methanol-choline oxidoreductase N-terminal" evidence="7">
    <location>
        <begin position="83"/>
        <end position="106"/>
    </location>
</feature>
<dbReference type="InterPro" id="IPR012132">
    <property type="entry name" value="GMC_OxRdtase"/>
</dbReference>
<organism evidence="8 9">
    <name type="scientific">Nocardia brasiliensis</name>
    <dbReference type="NCBI Taxonomy" id="37326"/>
    <lineage>
        <taxon>Bacteria</taxon>
        <taxon>Bacillati</taxon>
        <taxon>Actinomycetota</taxon>
        <taxon>Actinomycetes</taxon>
        <taxon>Mycobacteriales</taxon>
        <taxon>Nocardiaceae</taxon>
        <taxon>Nocardia</taxon>
    </lineage>
</organism>
<dbReference type="InterPro" id="IPR036188">
    <property type="entry name" value="FAD/NAD-bd_sf"/>
</dbReference>
<evidence type="ECO:0000256" key="6">
    <source>
        <dbReference type="RuleBase" id="RU003968"/>
    </source>
</evidence>
<dbReference type="PANTHER" id="PTHR11552">
    <property type="entry name" value="GLUCOSE-METHANOL-CHOLINE GMC OXIDOREDUCTASE"/>
    <property type="match status" value="1"/>
</dbReference>
<dbReference type="GO" id="GO:0019285">
    <property type="term" value="P:glycine betaine biosynthetic process from choline"/>
    <property type="evidence" value="ECO:0007669"/>
    <property type="project" value="TreeGrafter"/>
</dbReference>
<dbReference type="PIRSF" id="PIRSF000137">
    <property type="entry name" value="Alcohol_oxidase"/>
    <property type="match status" value="1"/>
</dbReference>
<evidence type="ECO:0000256" key="1">
    <source>
        <dbReference type="ARBA" id="ARBA00001974"/>
    </source>
</evidence>
<evidence type="ECO:0000313" key="8">
    <source>
        <dbReference type="EMBL" id="QIS04330.1"/>
    </source>
</evidence>
<evidence type="ECO:0000313" key="9">
    <source>
        <dbReference type="Proteomes" id="UP000501705"/>
    </source>
</evidence>
<dbReference type="RefSeq" id="WP_167463449.1">
    <property type="nucleotide sequence ID" value="NZ_CP046171.1"/>
</dbReference>
<evidence type="ECO:0000256" key="5">
    <source>
        <dbReference type="PIRSR" id="PIRSR000137-2"/>
    </source>
</evidence>
<feature type="binding site" evidence="5">
    <location>
        <position position="220"/>
    </location>
    <ligand>
        <name>FAD</name>
        <dbReference type="ChEBI" id="CHEBI:57692"/>
    </ligand>
</feature>
<dbReference type="GO" id="GO:0050660">
    <property type="term" value="F:flavin adenine dinucleotide binding"/>
    <property type="evidence" value="ECO:0007669"/>
    <property type="project" value="InterPro"/>
</dbReference>
<dbReference type="AlphaFoldDB" id="A0A6G9XU00"/>
<dbReference type="PANTHER" id="PTHR11552:SF147">
    <property type="entry name" value="CHOLINE DEHYDROGENASE, MITOCHONDRIAL"/>
    <property type="match status" value="1"/>
</dbReference>
<dbReference type="GO" id="GO:0016020">
    <property type="term" value="C:membrane"/>
    <property type="evidence" value="ECO:0007669"/>
    <property type="project" value="TreeGrafter"/>
</dbReference>
<name>A0A6G9XU00_NOCBR</name>
<protein>
    <submittedName>
        <fullName evidence="8">Dehydrogenase</fullName>
    </submittedName>
</protein>
<comment type="similarity">
    <text evidence="2 6">Belongs to the GMC oxidoreductase family.</text>
</comment>
<evidence type="ECO:0000256" key="2">
    <source>
        <dbReference type="ARBA" id="ARBA00010790"/>
    </source>
</evidence>
<evidence type="ECO:0000256" key="3">
    <source>
        <dbReference type="ARBA" id="ARBA00022630"/>
    </source>
</evidence>
<dbReference type="Pfam" id="PF05199">
    <property type="entry name" value="GMC_oxred_C"/>
    <property type="match status" value="1"/>
</dbReference>
<dbReference type="InterPro" id="IPR000172">
    <property type="entry name" value="GMC_OxRdtase_N"/>
</dbReference>
<dbReference type="Pfam" id="PF00732">
    <property type="entry name" value="GMC_oxred_N"/>
    <property type="match status" value="1"/>
</dbReference>
<keyword evidence="4 5" id="KW-0274">FAD</keyword>
<dbReference type="Gene3D" id="3.50.50.60">
    <property type="entry name" value="FAD/NAD(P)-binding domain"/>
    <property type="match status" value="1"/>
</dbReference>
<feature type="binding site" evidence="5">
    <location>
        <position position="432"/>
    </location>
    <ligand>
        <name>substrate</name>
    </ligand>
</feature>
<dbReference type="SUPFAM" id="SSF54373">
    <property type="entry name" value="FAD-linked reductases, C-terminal domain"/>
    <property type="match status" value="1"/>
</dbReference>
<evidence type="ECO:0000256" key="4">
    <source>
        <dbReference type="ARBA" id="ARBA00022827"/>
    </source>
</evidence>
<dbReference type="SUPFAM" id="SSF51905">
    <property type="entry name" value="FAD/NAD(P)-binding domain"/>
    <property type="match status" value="1"/>
</dbReference>
<accession>A0A6G9XU00</accession>
<comment type="cofactor">
    <cofactor evidence="1 5">
        <name>FAD</name>
        <dbReference type="ChEBI" id="CHEBI:57692"/>
    </cofactor>
</comment>
<feature type="binding site" evidence="5">
    <location>
        <position position="85"/>
    </location>
    <ligand>
        <name>FAD</name>
        <dbReference type="ChEBI" id="CHEBI:57692"/>
    </ligand>
</feature>
<proteinExistence type="inferred from homology"/>
<dbReference type="InterPro" id="IPR007867">
    <property type="entry name" value="GMC_OxRtase_C"/>
</dbReference>
<keyword evidence="3 6" id="KW-0285">Flavoprotein</keyword>
<dbReference type="GO" id="GO:0008812">
    <property type="term" value="F:choline dehydrogenase activity"/>
    <property type="evidence" value="ECO:0007669"/>
    <property type="project" value="TreeGrafter"/>
</dbReference>
<dbReference type="EMBL" id="CP046171">
    <property type="protein sequence ID" value="QIS04330.1"/>
    <property type="molecule type" value="Genomic_DNA"/>
</dbReference>
<reference evidence="8 9" key="1">
    <citation type="journal article" date="2019" name="ACS Chem. Biol.">
        <title>Identification and Mobilization of a Cryptic Antibiotic Biosynthesis Gene Locus from a Human-Pathogenic Nocardia Isolate.</title>
        <authorList>
            <person name="Herisse M."/>
            <person name="Ishida K."/>
            <person name="Porter J.L."/>
            <person name="Howden B."/>
            <person name="Hertweck C."/>
            <person name="Stinear T.P."/>
            <person name="Pidot S.J."/>
        </authorList>
    </citation>
    <scope>NUCLEOTIDE SEQUENCE [LARGE SCALE GENOMIC DNA]</scope>
    <source>
        <strain evidence="8 9">AUSMDU00024985</strain>
    </source>
</reference>